<evidence type="ECO:0000256" key="5">
    <source>
        <dbReference type="ARBA" id="ARBA00022884"/>
    </source>
</evidence>
<evidence type="ECO:0000313" key="7">
    <source>
        <dbReference type="EMBL" id="ACO03767.1"/>
    </source>
</evidence>
<keyword evidence="3 7" id="KW-0378">Hydrolase</keyword>
<reference evidence="7 8" key="1">
    <citation type="journal article" date="2009" name="J. Bacteriol.">
        <title>Complete and draft genome sequences of six members of the Aquificales.</title>
        <authorList>
            <person name="Reysenbach A.L."/>
            <person name="Hamamura N."/>
            <person name="Podar M."/>
            <person name="Griffiths E."/>
            <person name="Ferreira S."/>
            <person name="Hochstein R."/>
            <person name="Heidelberg J."/>
            <person name="Johnson J."/>
            <person name="Mead D."/>
            <person name="Pohorille A."/>
            <person name="Sarmiento M."/>
            <person name="Schweighofer K."/>
            <person name="Seshadri R."/>
            <person name="Voytek M.A."/>
        </authorList>
    </citation>
    <scope>NUCLEOTIDE SEQUENCE [LARGE SCALE GENOMIC DNA]</scope>
    <source>
        <strain evidence="8">DSM 14350 / EX-H1</strain>
    </source>
</reference>
<dbReference type="HOGENOM" id="CLU_003468_5_3_0"/>
<dbReference type="NCBIfam" id="TIGR00757">
    <property type="entry name" value="RNaseEG"/>
    <property type="match status" value="1"/>
</dbReference>
<dbReference type="STRING" id="123214.PERMA_0998"/>
<proteinExistence type="predicted"/>
<organism evidence="7 8">
    <name type="scientific">Persephonella marina (strain DSM 14350 / EX-H1)</name>
    <dbReference type="NCBI Taxonomy" id="123214"/>
    <lineage>
        <taxon>Bacteria</taxon>
        <taxon>Pseudomonadati</taxon>
        <taxon>Aquificota</taxon>
        <taxon>Aquificia</taxon>
        <taxon>Aquificales</taxon>
        <taxon>Hydrogenothermaceae</taxon>
        <taxon>Persephonella</taxon>
    </lineage>
</organism>
<dbReference type="GO" id="GO:0004540">
    <property type="term" value="F:RNA nuclease activity"/>
    <property type="evidence" value="ECO:0007669"/>
    <property type="project" value="InterPro"/>
</dbReference>
<dbReference type="GO" id="GO:0005737">
    <property type="term" value="C:cytoplasm"/>
    <property type="evidence" value="ECO:0007669"/>
    <property type="project" value="TreeGrafter"/>
</dbReference>
<dbReference type="AlphaFoldDB" id="C0QQ38"/>
<accession>C0QQ38</accession>
<keyword evidence="2" id="KW-0479">Metal-binding</keyword>
<dbReference type="OrthoDB" id="9804278at2"/>
<dbReference type="InterPro" id="IPR003029">
    <property type="entry name" value="S1_domain"/>
</dbReference>
<evidence type="ECO:0000259" key="6">
    <source>
        <dbReference type="PROSITE" id="PS50126"/>
    </source>
</evidence>
<dbReference type="Proteomes" id="UP000001366">
    <property type="component" value="Chromosome"/>
</dbReference>
<evidence type="ECO:0000256" key="1">
    <source>
        <dbReference type="ARBA" id="ARBA00001946"/>
    </source>
</evidence>
<dbReference type="Pfam" id="PF10150">
    <property type="entry name" value="RNase_E_G"/>
    <property type="match status" value="1"/>
</dbReference>
<dbReference type="EC" id="3.1.4.-" evidence="7"/>
<evidence type="ECO:0000256" key="4">
    <source>
        <dbReference type="ARBA" id="ARBA00022842"/>
    </source>
</evidence>
<keyword evidence="8" id="KW-1185">Reference proteome</keyword>
<keyword evidence="4" id="KW-0460">Magnesium</keyword>
<feature type="domain" description="S1 motif" evidence="6">
    <location>
        <begin position="39"/>
        <end position="104"/>
    </location>
</feature>
<sequence>MSRELLVISSRHLYLYVIYEDNEPVEVRVEYKDIIKQSGNIYKGKIKRLIPAMNAAFVDIGEDREAFLPIKDIEECKNLKVGSPVVVQVKRAPINTKGAKLTCKITLPGKYLVLMPTVNTVSISSKIEDPELRDRLREKIKDILKPFNEEDYGFIIRTVAATASEEAIIEDFLNLKHLWENIIERSKSKRTPSLLFEENHKIFSILRDYAGDFSKITTDNLHILKEIKDYISKHFPDKNIKLEIYKNRKVSPYTYYQVDKLINKILSPYVWLRNGGYIVIEETEALVAIDVNSGSHCKHKSLEETAYHTNVEAAREIARQLRLRDLGGIIVIDFIDMKSEERKKALIDFFRSEVKKDKRPIKIKEFTSLGLLELTRKKMEESLINQLSDMCEYCKGKGYIKNVSLVIFEIENKLEELKPFVKIKIRINPRLSESINRFIKAINMEEQIDIEYDINLPMDKYYIERVE</sequence>
<dbReference type="GO" id="GO:0046872">
    <property type="term" value="F:metal ion binding"/>
    <property type="evidence" value="ECO:0007669"/>
    <property type="project" value="UniProtKB-KW"/>
</dbReference>
<dbReference type="InterPro" id="IPR019307">
    <property type="entry name" value="RNA-bd_AU-1/RNase_E/G"/>
</dbReference>
<evidence type="ECO:0000256" key="2">
    <source>
        <dbReference type="ARBA" id="ARBA00022723"/>
    </source>
</evidence>
<dbReference type="PROSITE" id="PS50126">
    <property type="entry name" value="S1"/>
    <property type="match status" value="1"/>
</dbReference>
<dbReference type="GO" id="GO:0003723">
    <property type="term" value="F:RNA binding"/>
    <property type="evidence" value="ECO:0007669"/>
    <property type="project" value="UniProtKB-KW"/>
</dbReference>
<dbReference type="PANTHER" id="PTHR30001">
    <property type="entry name" value="RIBONUCLEASE"/>
    <property type="match status" value="1"/>
</dbReference>
<keyword evidence="5" id="KW-0694">RNA-binding</keyword>
<dbReference type="CDD" id="cd04453">
    <property type="entry name" value="S1_RNase_E"/>
    <property type="match status" value="1"/>
</dbReference>
<dbReference type="KEGG" id="pmx:PERMA_0998"/>
<comment type="cofactor">
    <cofactor evidence="1">
        <name>Mg(2+)</name>
        <dbReference type="ChEBI" id="CHEBI:18420"/>
    </cofactor>
</comment>
<dbReference type="SUPFAM" id="SSF50249">
    <property type="entry name" value="Nucleic acid-binding proteins"/>
    <property type="match status" value="1"/>
</dbReference>
<dbReference type="RefSeq" id="WP_012676006.1">
    <property type="nucleotide sequence ID" value="NC_012440.1"/>
</dbReference>
<dbReference type="GO" id="GO:0006364">
    <property type="term" value="P:rRNA processing"/>
    <property type="evidence" value="ECO:0007669"/>
    <property type="project" value="TreeGrafter"/>
</dbReference>
<dbReference type="EMBL" id="CP001230">
    <property type="protein sequence ID" value="ACO03767.1"/>
    <property type="molecule type" value="Genomic_DNA"/>
</dbReference>
<gene>
    <name evidence="7" type="ordered locus">PERMA_0998</name>
</gene>
<evidence type="ECO:0000313" key="8">
    <source>
        <dbReference type="Proteomes" id="UP000001366"/>
    </source>
</evidence>
<dbReference type="eggNOG" id="COG1530">
    <property type="taxonomic scope" value="Bacteria"/>
</dbReference>
<dbReference type="Pfam" id="PF00575">
    <property type="entry name" value="S1"/>
    <property type="match status" value="1"/>
</dbReference>
<name>C0QQ38_PERMH</name>
<evidence type="ECO:0000256" key="3">
    <source>
        <dbReference type="ARBA" id="ARBA00022801"/>
    </source>
</evidence>
<protein>
    <submittedName>
        <fullName evidence="7">Ribonuclease G</fullName>
        <ecNumber evidence="7">3.1.4.-</ecNumber>
    </submittedName>
</protein>
<dbReference type="PANTHER" id="PTHR30001:SF0">
    <property type="entry name" value="RIBONUCLEASE G"/>
    <property type="match status" value="1"/>
</dbReference>
<dbReference type="SMART" id="SM00316">
    <property type="entry name" value="S1"/>
    <property type="match status" value="1"/>
</dbReference>
<dbReference type="GO" id="GO:0016787">
    <property type="term" value="F:hydrolase activity"/>
    <property type="evidence" value="ECO:0007669"/>
    <property type="project" value="UniProtKB-KW"/>
</dbReference>
<dbReference type="PaxDb" id="123214-PERMA_0998"/>
<dbReference type="InterPro" id="IPR004659">
    <property type="entry name" value="RNase_E/G"/>
</dbReference>
<dbReference type="Gene3D" id="2.40.50.140">
    <property type="entry name" value="Nucleic acid-binding proteins"/>
    <property type="match status" value="1"/>
</dbReference>
<dbReference type="InterPro" id="IPR012340">
    <property type="entry name" value="NA-bd_OB-fold"/>
</dbReference>